<feature type="region of interest" description="Disordered" evidence="1">
    <location>
        <begin position="1"/>
        <end position="39"/>
    </location>
</feature>
<evidence type="ECO:0000313" key="3">
    <source>
        <dbReference type="Proteomes" id="UP000235965"/>
    </source>
</evidence>
<dbReference type="InterPro" id="IPR014748">
    <property type="entry name" value="Enoyl-CoA_hydra_C"/>
</dbReference>
<reference evidence="2 3" key="1">
    <citation type="submission" date="2017-12" db="EMBL/GenBank/DDBJ databases">
        <title>Hemimetabolous genomes reveal molecular basis of termite eusociality.</title>
        <authorList>
            <person name="Harrison M.C."/>
            <person name="Jongepier E."/>
            <person name="Robertson H.M."/>
            <person name="Arning N."/>
            <person name="Bitard-Feildel T."/>
            <person name="Chao H."/>
            <person name="Childers C.P."/>
            <person name="Dinh H."/>
            <person name="Doddapaneni H."/>
            <person name="Dugan S."/>
            <person name="Gowin J."/>
            <person name="Greiner C."/>
            <person name="Han Y."/>
            <person name="Hu H."/>
            <person name="Hughes D.S.T."/>
            <person name="Huylmans A.-K."/>
            <person name="Kemena C."/>
            <person name="Kremer L.P.M."/>
            <person name="Lee S.L."/>
            <person name="Lopez-Ezquerra A."/>
            <person name="Mallet L."/>
            <person name="Monroy-Kuhn J.M."/>
            <person name="Moser A."/>
            <person name="Murali S.C."/>
            <person name="Muzny D.M."/>
            <person name="Otani S."/>
            <person name="Piulachs M.-D."/>
            <person name="Poelchau M."/>
            <person name="Qu J."/>
            <person name="Schaub F."/>
            <person name="Wada-Katsumata A."/>
            <person name="Worley K.C."/>
            <person name="Xie Q."/>
            <person name="Ylla G."/>
            <person name="Poulsen M."/>
            <person name="Gibbs R.A."/>
            <person name="Schal C."/>
            <person name="Richards S."/>
            <person name="Belles X."/>
            <person name="Korb J."/>
            <person name="Bornberg-Bauer E."/>
        </authorList>
    </citation>
    <scope>NUCLEOTIDE SEQUENCE [LARGE SCALE GENOMIC DNA]</scope>
    <source>
        <tissue evidence="2">Whole body</tissue>
    </source>
</reference>
<dbReference type="AlphaFoldDB" id="A0A2J7REQ7"/>
<dbReference type="InterPro" id="IPR051053">
    <property type="entry name" value="ECH/Chromodomain_protein"/>
</dbReference>
<organism evidence="2 3">
    <name type="scientific">Cryptotermes secundus</name>
    <dbReference type="NCBI Taxonomy" id="105785"/>
    <lineage>
        <taxon>Eukaryota</taxon>
        <taxon>Metazoa</taxon>
        <taxon>Ecdysozoa</taxon>
        <taxon>Arthropoda</taxon>
        <taxon>Hexapoda</taxon>
        <taxon>Insecta</taxon>
        <taxon>Pterygota</taxon>
        <taxon>Neoptera</taxon>
        <taxon>Polyneoptera</taxon>
        <taxon>Dictyoptera</taxon>
        <taxon>Blattodea</taxon>
        <taxon>Blattoidea</taxon>
        <taxon>Termitoidae</taxon>
        <taxon>Kalotermitidae</taxon>
        <taxon>Cryptotermitinae</taxon>
        <taxon>Cryptotermes</taxon>
    </lineage>
</organism>
<feature type="compositionally biased region" description="Basic and acidic residues" evidence="1">
    <location>
        <begin position="127"/>
        <end position="143"/>
    </location>
</feature>
<accession>A0A2J7REQ7</accession>
<sequence>MKIKNQMTKSFQKGKSVQLKKPVSENPVSKLKRKEDTRDMVDAVDVEMPDLTSCLAAVATEFAAGDESVKKATHLRRSSHDSLPGPRQGSKSPSSSQQPPLLRKEARDVPPPLSPNASSYSTLIKTLETESQKPKKKEEEGQKQRSSIRQNAGTYHYREISLRRYDNLVQIILTPASTKMKNSLNLQVLRELREVLNNLKRDEGCRVVLLTSTGSSFCQGIDFHSLLHSNADKRKTAAQDLAEALKEFLKSLALFNKPLVAGVHAAAVGLGVTMLPFFDMVFASDKATFYTPYAKLGQVPEGAAILTLPHMLGNAVTSELLFGCRKLTASEALHFGLVTRILWPAKFQEELIPIIRSMASQSAQSMEATKALLRHTLRAKVEAALDSEVSLLVQHWISTECQTNFRRFLDHEDIGLQ</sequence>
<protein>
    <recommendedName>
        <fullName evidence="4">Chromodomain Y-like protein</fullName>
    </recommendedName>
</protein>
<dbReference type="InterPro" id="IPR001753">
    <property type="entry name" value="Enoyl-CoA_hydra/iso"/>
</dbReference>
<keyword evidence="3" id="KW-1185">Reference proteome</keyword>
<dbReference type="PANTHER" id="PTHR43684:SF11">
    <property type="entry name" value="CHROMO DOMAIN-CONTAINING PROTEIN"/>
    <property type="match status" value="1"/>
</dbReference>
<feature type="compositionally biased region" description="Polar residues" evidence="1">
    <location>
        <begin position="115"/>
        <end position="124"/>
    </location>
</feature>
<feature type="non-terminal residue" evidence="2">
    <location>
        <position position="417"/>
    </location>
</feature>
<dbReference type="Gene3D" id="3.90.226.10">
    <property type="entry name" value="2-enoyl-CoA Hydratase, Chain A, domain 1"/>
    <property type="match status" value="1"/>
</dbReference>
<dbReference type="OrthoDB" id="6357915at2759"/>
<proteinExistence type="predicted"/>
<feature type="compositionally biased region" description="Polar residues" evidence="1">
    <location>
        <begin position="1"/>
        <end position="15"/>
    </location>
</feature>
<dbReference type="CDD" id="cd06558">
    <property type="entry name" value="crotonase-like"/>
    <property type="match status" value="1"/>
</dbReference>
<feature type="region of interest" description="Disordered" evidence="1">
    <location>
        <begin position="65"/>
        <end position="152"/>
    </location>
</feature>
<name>A0A2J7REQ7_9NEOP</name>
<dbReference type="InterPro" id="IPR029045">
    <property type="entry name" value="ClpP/crotonase-like_dom_sf"/>
</dbReference>
<evidence type="ECO:0000313" key="2">
    <source>
        <dbReference type="EMBL" id="PNF39321.1"/>
    </source>
</evidence>
<dbReference type="Gene3D" id="1.10.12.10">
    <property type="entry name" value="Lyase 2-enoyl-coa Hydratase, Chain A, domain 2"/>
    <property type="match status" value="1"/>
</dbReference>
<feature type="compositionally biased region" description="Low complexity" evidence="1">
    <location>
        <begin position="84"/>
        <end position="101"/>
    </location>
</feature>
<comment type="caution">
    <text evidence="2">The sequence shown here is derived from an EMBL/GenBank/DDBJ whole genome shotgun (WGS) entry which is preliminary data.</text>
</comment>
<dbReference type="EMBL" id="NEVH01004957">
    <property type="protein sequence ID" value="PNF39321.1"/>
    <property type="molecule type" value="Genomic_DNA"/>
</dbReference>
<dbReference type="SUPFAM" id="SSF52096">
    <property type="entry name" value="ClpP/crotonase"/>
    <property type="match status" value="1"/>
</dbReference>
<dbReference type="Proteomes" id="UP000235965">
    <property type="component" value="Unassembled WGS sequence"/>
</dbReference>
<gene>
    <name evidence="2" type="ORF">B7P43_G16561</name>
</gene>
<evidence type="ECO:0008006" key="4">
    <source>
        <dbReference type="Google" id="ProtNLM"/>
    </source>
</evidence>
<dbReference type="PANTHER" id="PTHR43684">
    <property type="match status" value="1"/>
</dbReference>
<dbReference type="Pfam" id="PF00378">
    <property type="entry name" value="ECH_1"/>
    <property type="match status" value="1"/>
</dbReference>
<evidence type="ECO:0000256" key="1">
    <source>
        <dbReference type="SAM" id="MobiDB-lite"/>
    </source>
</evidence>